<gene>
    <name evidence="6" type="ORF">UCRPC4_g06608</name>
</gene>
<comment type="cofactor">
    <cofactor evidence="1">
        <name>Zn(2+)</name>
        <dbReference type="ChEBI" id="CHEBI:29105"/>
    </cofactor>
</comment>
<dbReference type="GO" id="GO:0008270">
    <property type="term" value="F:zinc ion binding"/>
    <property type="evidence" value="ECO:0007669"/>
    <property type="project" value="TreeGrafter"/>
</dbReference>
<dbReference type="PANTHER" id="PTHR11271">
    <property type="entry name" value="GUANINE DEAMINASE"/>
    <property type="match status" value="1"/>
</dbReference>
<comment type="caution">
    <text evidence="6">The sequence shown here is derived from an EMBL/GenBank/DDBJ whole genome shotgun (WGS) entry which is preliminary data.</text>
</comment>
<organism evidence="6 7">
    <name type="scientific">Phaeomoniella chlamydospora</name>
    <name type="common">Phaeoacremonium chlamydosporum</name>
    <dbReference type="NCBI Taxonomy" id="158046"/>
    <lineage>
        <taxon>Eukaryota</taxon>
        <taxon>Fungi</taxon>
        <taxon>Dikarya</taxon>
        <taxon>Ascomycota</taxon>
        <taxon>Pezizomycotina</taxon>
        <taxon>Eurotiomycetes</taxon>
        <taxon>Chaetothyriomycetidae</taxon>
        <taxon>Phaeomoniellales</taxon>
        <taxon>Phaeomoniellaceae</taxon>
        <taxon>Phaeomoniella</taxon>
    </lineage>
</organism>
<feature type="domain" description="Amidohydrolase-related" evidence="5">
    <location>
        <begin position="92"/>
        <end position="473"/>
    </location>
</feature>
<dbReference type="GO" id="GO:0046098">
    <property type="term" value="P:guanine metabolic process"/>
    <property type="evidence" value="ECO:0007669"/>
    <property type="project" value="TreeGrafter"/>
</dbReference>
<dbReference type="GO" id="GO:0005829">
    <property type="term" value="C:cytosol"/>
    <property type="evidence" value="ECO:0007669"/>
    <property type="project" value="TreeGrafter"/>
</dbReference>
<reference evidence="6 7" key="2">
    <citation type="submission" date="2015-05" db="EMBL/GenBank/DDBJ databases">
        <authorList>
            <person name="Morales-Cruz A."/>
            <person name="Amrine K.C."/>
            <person name="Cantu D."/>
        </authorList>
    </citation>
    <scope>NUCLEOTIDE SEQUENCE [LARGE SCALE GENOMIC DNA]</scope>
    <source>
        <strain evidence="6">UCRPC4</strain>
    </source>
</reference>
<dbReference type="PANTHER" id="PTHR11271:SF6">
    <property type="entry name" value="GUANINE DEAMINASE"/>
    <property type="match status" value="1"/>
</dbReference>
<dbReference type="Pfam" id="PF01979">
    <property type="entry name" value="Amidohydro_1"/>
    <property type="match status" value="1"/>
</dbReference>
<evidence type="ECO:0000256" key="4">
    <source>
        <dbReference type="ARBA" id="ARBA00022833"/>
    </source>
</evidence>
<dbReference type="AlphaFoldDB" id="A0A0G2GCT9"/>
<dbReference type="EMBL" id="LCWF01000204">
    <property type="protein sequence ID" value="KKY14885.1"/>
    <property type="molecule type" value="Genomic_DNA"/>
</dbReference>
<evidence type="ECO:0000259" key="5">
    <source>
        <dbReference type="Pfam" id="PF01979"/>
    </source>
</evidence>
<keyword evidence="4" id="KW-0862">Zinc</keyword>
<evidence type="ECO:0000313" key="7">
    <source>
        <dbReference type="Proteomes" id="UP000053317"/>
    </source>
</evidence>
<dbReference type="SUPFAM" id="SSF51556">
    <property type="entry name" value="Metallo-dependent hydrolases"/>
    <property type="match status" value="1"/>
</dbReference>
<dbReference type="Gene3D" id="3.20.20.140">
    <property type="entry name" value="Metal-dependent hydrolases"/>
    <property type="match status" value="1"/>
</dbReference>
<protein>
    <submittedName>
        <fullName evidence="6">Putative guanine deaminase</fullName>
    </submittedName>
</protein>
<name>A0A0G2GCT9_PHACM</name>
<accession>A0A0G2GCT9</accession>
<dbReference type="Proteomes" id="UP000053317">
    <property type="component" value="Unassembled WGS sequence"/>
</dbReference>
<keyword evidence="7" id="KW-1185">Reference proteome</keyword>
<dbReference type="InterPro" id="IPR011059">
    <property type="entry name" value="Metal-dep_hydrolase_composite"/>
</dbReference>
<evidence type="ECO:0000313" key="6">
    <source>
        <dbReference type="EMBL" id="KKY14885.1"/>
    </source>
</evidence>
<sequence>MTRPTAKSPNVGAVIDLLDRLDNWAQNTPRSMEMAALICLLPPKILPYAALGIAEDGTISFIDTTVTSLIEAEQKYPGFADARSTTLKPLQFLFPGLIDTHLHAPQWPNLAIGMEGNLREWVEKYTDPLEASYSDNHKADVVYDELVRKELSLGTTTVAYNSSPHWQATNILATKCKKYGQRAVIGKLCILQNSTHGNWEKDVPTSLADEKKSVDFIRSLDPSGKQVMPCIQPRGGPYVPPAGMLGLGALSNSPAYLDSGKPIRVQAHMCETEEDICRMKAVHPGFSNYTEMYRSYGLLHSRSILAHCIHLSPTDISLLASTRAGVAHNPNSNTCLRDGWCRVRDLLDANVKVGLGTDCSAGYSTSILDAMRSASNVSRHLVMATGESSYMLKFSEIVFLGTLGAAQVLDVEDMVGNFEVGKQFDALLVDTGLEEDLINVRGWEGDAEALVKKWVFLGDDRSLRKVWVGGRLVAGKDLVGKGG</sequence>
<evidence type="ECO:0000256" key="3">
    <source>
        <dbReference type="ARBA" id="ARBA00022801"/>
    </source>
</evidence>
<reference evidence="6 7" key="1">
    <citation type="submission" date="2015-05" db="EMBL/GenBank/DDBJ databases">
        <title>Distinctive expansion of gene families associated with plant cell wall degradation and secondary metabolism in the genomes of grapevine trunk pathogens.</title>
        <authorList>
            <person name="Lawrence D.P."/>
            <person name="Travadon R."/>
            <person name="Rolshausen P.E."/>
            <person name="Baumgartner K."/>
        </authorList>
    </citation>
    <scope>NUCLEOTIDE SEQUENCE [LARGE SCALE GENOMIC DNA]</scope>
    <source>
        <strain evidence="6">UCRPC4</strain>
    </source>
</reference>
<dbReference type="Gene3D" id="2.30.40.10">
    <property type="entry name" value="Urease, subunit C, domain 1"/>
    <property type="match status" value="1"/>
</dbReference>
<keyword evidence="3" id="KW-0378">Hydrolase</keyword>
<dbReference type="InterPro" id="IPR051607">
    <property type="entry name" value="Metallo-dep_hydrolases"/>
</dbReference>
<dbReference type="InterPro" id="IPR006680">
    <property type="entry name" value="Amidohydro-rel"/>
</dbReference>
<proteinExistence type="predicted"/>
<keyword evidence="2" id="KW-0479">Metal-binding</keyword>
<evidence type="ECO:0000256" key="1">
    <source>
        <dbReference type="ARBA" id="ARBA00001947"/>
    </source>
</evidence>
<evidence type="ECO:0000256" key="2">
    <source>
        <dbReference type="ARBA" id="ARBA00022723"/>
    </source>
</evidence>
<dbReference type="InterPro" id="IPR032466">
    <property type="entry name" value="Metal_Hydrolase"/>
</dbReference>
<dbReference type="GO" id="GO:0008892">
    <property type="term" value="F:guanine deaminase activity"/>
    <property type="evidence" value="ECO:0007669"/>
    <property type="project" value="TreeGrafter"/>
</dbReference>
<dbReference type="OrthoDB" id="194468at2759"/>